<protein>
    <submittedName>
        <fullName evidence="3">TP901 family phage tail tape measure protein</fullName>
    </submittedName>
</protein>
<evidence type="ECO:0000313" key="3">
    <source>
        <dbReference type="EMBL" id="EKN39275.1"/>
    </source>
</evidence>
<evidence type="ECO:0000256" key="1">
    <source>
        <dbReference type="ARBA" id="ARBA00022612"/>
    </source>
</evidence>
<name>M1ZTB6_CLOBO</name>
<dbReference type="PANTHER" id="PTHR37813">
    <property type="entry name" value="FELS-2 PROPHAGE PROTEIN"/>
    <property type="match status" value="1"/>
</dbReference>
<dbReference type="InterPro" id="IPR010090">
    <property type="entry name" value="Phage_tape_meas"/>
</dbReference>
<proteinExistence type="predicted"/>
<organism evidence="3 4">
    <name type="scientific">Clostridium botulinum CFSAN001627</name>
    <dbReference type="NCBI Taxonomy" id="1232189"/>
    <lineage>
        <taxon>Bacteria</taxon>
        <taxon>Bacillati</taxon>
        <taxon>Bacillota</taxon>
        <taxon>Clostridia</taxon>
        <taxon>Eubacteriales</taxon>
        <taxon>Clostridiaceae</taxon>
        <taxon>Clostridium</taxon>
    </lineage>
</organism>
<dbReference type="Pfam" id="PF10145">
    <property type="entry name" value="PhageMin_Tail"/>
    <property type="match status" value="1"/>
</dbReference>
<evidence type="ECO:0000313" key="4">
    <source>
        <dbReference type="Proteomes" id="UP000011944"/>
    </source>
</evidence>
<feature type="non-terminal residue" evidence="3">
    <location>
        <position position="315"/>
    </location>
</feature>
<accession>M1ZTB6</accession>
<reference evidence="3 4" key="2">
    <citation type="submission" date="2013-03" db="EMBL/GenBank/DDBJ databases">
        <title>Diversity in Clostridium botulinum.</title>
        <authorList>
            <person name="Timme R.E."/>
            <person name="Allard M."/>
            <person name="Luo Y."/>
            <person name="Strain E."/>
            <person name="Gonzalez-Escalona N."/>
            <person name="Brown E."/>
        </authorList>
    </citation>
    <scope>NUCLEOTIDE SEQUENCE [LARGE SCALE GENOMIC DNA]</scope>
    <source>
        <strain evidence="3 4">CFSAN001627</strain>
    </source>
</reference>
<dbReference type="PANTHER" id="PTHR37813:SF1">
    <property type="entry name" value="FELS-2 PROPHAGE PROTEIN"/>
    <property type="match status" value="1"/>
</dbReference>
<dbReference type="NCBIfam" id="TIGR01760">
    <property type="entry name" value="tape_meas_TP901"/>
    <property type="match status" value="1"/>
</dbReference>
<dbReference type="AlphaFoldDB" id="M1ZTB6"/>
<reference evidence="3 4" key="1">
    <citation type="submission" date="2012-10" db="EMBL/GenBank/DDBJ databases">
        <authorList>
            <person name="Strain E.A."/>
            <person name="Brown E."/>
            <person name="Allard M.W."/>
            <person name="Gonzalez-Escalona N."/>
            <person name="Timme R."/>
        </authorList>
    </citation>
    <scope>NUCLEOTIDE SEQUENCE [LARGE SCALE GENOMIC DNA]</scope>
    <source>
        <strain evidence="3 4">CFSAN001627</strain>
    </source>
</reference>
<gene>
    <name evidence="3" type="ORF">CFSAN001627_22919</name>
</gene>
<comment type="caution">
    <text evidence="3">The sequence shown here is derived from an EMBL/GenBank/DDBJ whole genome shotgun (WGS) entry which is preliminary data.</text>
</comment>
<keyword evidence="1" id="KW-1188">Viral release from host cell</keyword>
<feature type="domain" description="Phage tail tape measure protein" evidence="2">
    <location>
        <begin position="2"/>
        <end position="166"/>
    </location>
</feature>
<evidence type="ECO:0000259" key="2">
    <source>
        <dbReference type="Pfam" id="PF10145"/>
    </source>
</evidence>
<dbReference type="Proteomes" id="UP000011944">
    <property type="component" value="Unassembled WGS sequence"/>
</dbReference>
<sequence>MLDGLPPILNLAIASGEELGATSDIVTDALTAFGLKAKDAGMFSDVLAAASSNANTNVGMMGATFQYAAPVAGALGYSVQDTAIAIGLMANAGIKADKAGTAIRTGLTNLVKPTDAMATAMDKYGISVEDTNGKMKPFRQVIEELRGKLGNLDKATQANVVSTIFGKEAMSGWLSVINASPEDVNKLTNAIDTSKGATDKMAATMSNNAKGSITEMKSALEGAGIKIFEVVAPSITSLAKEVSKMADKFSKLNPSTQETIVKMAALGIAIGPVIGGVGKLITGFGSILSVGSKVTGIIGKITLATKGVEVATTTA</sequence>
<dbReference type="EMBL" id="AMXI01001436">
    <property type="protein sequence ID" value="EKN39275.1"/>
    <property type="molecule type" value="Genomic_DNA"/>
</dbReference>